<evidence type="ECO:0000256" key="2">
    <source>
        <dbReference type="PROSITE-ProRule" id="PRU00124"/>
    </source>
</evidence>
<dbReference type="SUPFAM" id="SSF57424">
    <property type="entry name" value="LDL receptor-like module"/>
    <property type="match status" value="3"/>
</dbReference>
<dbReference type="SMART" id="SM00192">
    <property type="entry name" value="LDLa"/>
    <property type="match status" value="6"/>
</dbReference>
<keyword evidence="6" id="KW-1185">Reference proteome</keyword>
<keyword evidence="1 2" id="KW-1015">Disulfide bond</keyword>
<keyword evidence="3" id="KW-1133">Transmembrane helix</keyword>
<dbReference type="InterPro" id="IPR002172">
    <property type="entry name" value="LDrepeatLR_classA_rpt"/>
</dbReference>
<dbReference type="InterPro" id="IPR051221">
    <property type="entry name" value="LDLR-related"/>
</dbReference>
<evidence type="ECO:0000259" key="4">
    <source>
        <dbReference type="PROSITE" id="PS00022"/>
    </source>
</evidence>
<dbReference type="InterPro" id="IPR000742">
    <property type="entry name" value="EGF"/>
</dbReference>
<accession>A0A814Q195</accession>
<feature type="transmembrane region" description="Helical" evidence="3">
    <location>
        <begin position="1052"/>
        <end position="1074"/>
    </location>
</feature>
<dbReference type="GO" id="GO:0043235">
    <property type="term" value="C:receptor complex"/>
    <property type="evidence" value="ECO:0007669"/>
    <property type="project" value="TreeGrafter"/>
</dbReference>
<dbReference type="PRINTS" id="PR00261">
    <property type="entry name" value="LDLRECEPTOR"/>
</dbReference>
<dbReference type="PROSITE" id="PS50068">
    <property type="entry name" value="LDLRA_2"/>
    <property type="match status" value="2"/>
</dbReference>
<gene>
    <name evidence="5" type="ORF">XAT740_LOCUS19015</name>
</gene>
<dbReference type="Gene3D" id="4.10.400.10">
    <property type="entry name" value="Low-density Lipoprotein Receptor"/>
    <property type="match status" value="2"/>
</dbReference>
<dbReference type="GO" id="GO:0005886">
    <property type="term" value="C:plasma membrane"/>
    <property type="evidence" value="ECO:0007669"/>
    <property type="project" value="TreeGrafter"/>
</dbReference>
<dbReference type="InterPro" id="IPR036055">
    <property type="entry name" value="LDL_receptor-like_sf"/>
</dbReference>
<sequence>MYSQYCARSSFVKNLSLSLHIIFQLVSLIHGQLNLYRTDRTQISSLPSDAFDCLYYYVLENIVMYNLSSIDFNPTHQIIPYCVRTNRKASTSVNPLANSTAFTFGDLQTYGIEAYDLLSWSAPFDLVERYQEYVNDLTPNKTSHDVFYNCSWPWFGALCEYTFYLNMHSFESIVRMMFLAKDYRTSDNFKPTMVTNLTCYTHLNCTRGALPACLDWREICDGRINCLNDGVDEQNCFQLEANQCSDDEFQCRNGMCIPASFFDENSFDLDCMDGSDESRYQRLKMLAEPRVYCFQDPAFRCEEVSYAASFLHMFCGDGQACSINSQICCKNGRDFLLKEIIESYEENKHLSNECWHALYCSTNHAVRLTAECSIYCIKKTNQCIINMTKVCSSSFAVYPQKPVFDGHIRYVYLTNQTHILQDILHIDGLSCVTSEAMSLDLFEYSSLDFFQACFIINMSGNDTHCRDSSLFHCPNTSKCISKQRLVDMKVDCFDGADEKFNASCALAKEAHRFRCSSEEKCIPWLNFRNNIHDCFDGEDELSSTNEPSSFSFQIICSGFQHIDLISFDEMNETDETNCEEWPCSNIYTRCDGGWTCLNGEDEIGCDTVWQQVVECPPNHHPCVSPSNLTKICLPITQFNDSVVNCLGALDELAYCRQQMGQTDHKLATYRCWNETSCSLPIIEEIEFTCHFDGAIVENINPDVIIIMTDMIRDSDYLLRNVPLIQHFDLIQSNGYPSRIASSSKLAQSDAVIKPVTSTGQNSPNRRISLREAWGCNRGITVRYRSKTNSRCLCPPSYYGTQCQFQNQRVSLTLKFRPVYSPECHGFFAIAVSLMDQNGLVHSQDVLTYTSQYDCARKFNLDLLYQQRRKNETITYKTQLSPSRHCPRVDKFLKIRWPPLRRVKYYHKICREHPQLACFHDEDTFMCLCTKERHANCFHFDFNQTSHECRSLHDCQNNASCFQDRPCPSRILCICSDCYYGSKCQFTTKGVGFSLDVILAYQIRPNLSIGRQPFSVKFSLIITMVMFILTVLTGTLSVLTFKSKIIRQVGCGIYLITSSILTLLVAIIFTLKFVFLLTKVMFMIHFIDV</sequence>
<feature type="disulfide bond" evidence="2">
    <location>
        <begin position="244"/>
        <end position="256"/>
    </location>
</feature>
<keyword evidence="3" id="KW-0472">Membrane</keyword>
<evidence type="ECO:0000256" key="1">
    <source>
        <dbReference type="ARBA" id="ARBA00023157"/>
    </source>
</evidence>
<name>A0A814Q195_ADIRI</name>
<comment type="caution">
    <text evidence="2">Lacks conserved residue(s) required for the propagation of feature annotation.</text>
</comment>
<dbReference type="Proteomes" id="UP000663828">
    <property type="component" value="Unassembled WGS sequence"/>
</dbReference>
<evidence type="ECO:0000313" key="6">
    <source>
        <dbReference type="Proteomes" id="UP000663828"/>
    </source>
</evidence>
<dbReference type="PROSITE" id="PS00022">
    <property type="entry name" value="EGF_1"/>
    <property type="match status" value="1"/>
</dbReference>
<feature type="transmembrane region" description="Helical" evidence="3">
    <location>
        <begin position="1017"/>
        <end position="1040"/>
    </location>
</feature>
<dbReference type="CDD" id="cd00112">
    <property type="entry name" value="LDLa"/>
    <property type="match status" value="1"/>
</dbReference>
<dbReference type="Pfam" id="PF00057">
    <property type="entry name" value="Ldl_recept_a"/>
    <property type="match status" value="1"/>
</dbReference>
<dbReference type="PANTHER" id="PTHR22722">
    <property type="entry name" value="LOW-DENSITY LIPOPROTEIN RECEPTOR-RELATED PROTEIN 2-RELATED"/>
    <property type="match status" value="1"/>
</dbReference>
<evidence type="ECO:0000256" key="3">
    <source>
        <dbReference type="SAM" id="Phobius"/>
    </source>
</evidence>
<evidence type="ECO:0000313" key="5">
    <source>
        <dbReference type="EMBL" id="CAF1113904.1"/>
    </source>
</evidence>
<dbReference type="EMBL" id="CAJNOR010001284">
    <property type="protein sequence ID" value="CAF1113904.1"/>
    <property type="molecule type" value="Genomic_DNA"/>
</dbReference>
<comment type="caution">
    <text evidence="5">The sequence shown here is derived from an EMBL/GenBank/DDBJ whole genome shotgun (WGS) entry which is preliminary data.</text>
</comment>
<keyword evidence="3" id="KW-0812">Transmembrane</keyword>
<dbReference type="AlphaFoldDB" id="A0A814Q195"/>
<feature type="domain" description="EGF-like" evidence="4">
    <location>
        <begin position="972"/>
        <end position="983"/>
    </location>
</feature>
<protein>
    <recommendedName>
        <fullName evidence="4">EGF-like domain-containing protein</fullName>
    </recommendedName>
</protein>
<proteinExistence type="predicted"/>
<organism evidence="5 6">
    <name type="scientific">Adineta ricciae</name>
    <name type="common">Rotifer</name>
    <dbReference type="NCBI Taxonomy" id="249248"/>
    <lineage>
        <taxon>Eukaryota</taxon>
        <taxon>Metazoa</taxon>
        <taxon>Spiralia</taxon>
        <taxon>Gnathifera</taxon>
        <taxon>Rotifera</taxon>
        <taxon>Eurotatoria</taxon>
        <taxon>Bdelloidea</taxon>
        <taxon>Adinetida</taxon>
        <taxon>Adinetidae</taxon>
        <taxon>Adineta</taxon>
    </lineage>
</organism>
<reference evidence="5" key="1">
    <citation type="submission" date="2021-02" db="EMBL/GenBank/DDBJ databases">
        <authorList>
            <person name="Nowell W R."/>
        </authorList>
    </citation>
    <scope>NUCLEOTIDE SEQUENCE</scope>
</reference>